<feature type="domain" description="DUF3048" evidence="3">
    <location>
        <begin position="57"/>
        <end position="209"/>
    </location>
</feature>
<name>A0A948T2V4_9FIRM</name>
<dbReference type="PROSITE" id="PS51257">
    <property type="entry name" value="PROKAR_LIPOPROTEIN"/>
    <property type="match status" value="1"/>
</dbReference>
<proteinExistence type="predicted"/>
<dbReference type="Pfam" id="PF11258">
    <property type="entry name" value="DUF3048"/>
    <property type="match status" value="1"/>
</dbReference>
<evidence type="ECO:0000313" key="6">
    <source>
        <dbReference type="Proteomes" id="UP000713596"/>
    </source>
</evidence>
<organism evidence="5 6">
    <name type="scientific">Candidatus Allofournierella pullistercoris</name>
    <dbReference type="NCBI Taxonomy" id="2838597"/>
    <lineage>
        <taxon>Bacteria</taxon>
        <taxon>Bacillati</taxon>
        <taxon>Bacillota</taxon>
        <taxon>Clostridia</taxon>
        <taxon>Eubacteriales</taxon>
        <taxon>Oscillospiraceae</taxon>
        <taxon>Allofournierella</taxon>
    </lineage>
</organism>
<feature type="chain" id="PRO_5038734215" evidence="2">
    <location>
        <begin position="22"/>
        <end position="403"/>
    </location>
</feature>
<dbReference type="Gene3D" id="3.50.90.10">
    <property type="entry name" value="YerB-like"/>
    <property type="match status" value="1"/>
</dbReference>
<evidence type="ECO:0000313" key="5">
    <source>
        <dbReference type="EMBL" id="MBU3806577.1"/>
    </source>
</evidence>
<feature type="domain" description="DUF3048" evidence="4">
    <location>
        <begin position="249"/>
        <end position="367"/>
    </location>
</feature>
<keyword evidence="2" id="KW-0732">Signal</keyword>
<evidence type="ECO:0000259" key="4">
    <source>
        <dbReference type="Pfam" id="PF17479"/>
    </source>
</evidence>
<dbReference type="InterPro" id="IPR023158">
    <property type="entry name" value="YerB-like_sf"/>
</dbReference>
<reference evidence="5" key="1">
    <citation type="journal article" date="2021" name="PeerJ">
        <title>Extensive microbial diversity within the chicken gut microbiome revealed by metagenomics and culture.</title>
        <authorList>
            <person name="Gilroy R."/>
            <person name="Ravi A."/>
            <person name="Getino M."/>
            <person name="Pursley I."/>
            <person name="Horton D.L."/>
            <person name="Alikhan N.F."/>
            <person name="Baker D."/>
            <person name="Gharbi K."/>
            <person name="Hall N."/>
            <person name="Watson M."/>
            <person name="Adriaenssens E.M."/>
            <person name="Foster-Nyarko E."/>
            <person name="Jarju S."/>
            <person name="Secka A."/>
            <person name="Antonio M."/>
            <person name="Oren A."/>
            <person name="Chaudhuri R.R."/>
            <person name="La Ragione R."/>
            <person name="Hildebrand F."/>
            <person name="Pallen M.J."/>
        </authorList>
    </citation>
    <scope>NUCLEOTIDE SEQUENCE</scope>
    <source>
        <strain evidence="5">B5_2728</strain>
    </source>
</reference>
<sequence>MKRVWSMTLAALLAAGMLVGCAPKTDGTTSGTQGADSTQQPVVTPEPTPEPYEAEVLTGYEKGADYPEGERITAVMVNNIQTCRPQRGLSQADILFEIKVEGGITRFMGLYADYSEIPDVGPIRSARDQFFRMVLPWQPLYVHVGESVVQSEYIKRYDYDEWNLEGKYASGLIFRDSNRRNWAGNTVASEHTAYTNGERIAEYVQSAGVDDRREYNSTFFNFVDYREPAQIPAGAFVDTDNTAERVTVYHSDSYRTQFDYDADLGVYNMAQYYSSLGSYKDTVDENNNQQLAFDNVIVLFTDIHTYPGHEAKDLQYAEYSWGGVGYYAYGGKIEKIRWQKGTDLESLRLVTFDTEEPFAVNCGKSYVTVVDIDEAERFAWESLTTAQDVQEAPVEESFEESAD</sequence>
<evidence type="ECO:0000256" key="2">
    <source>
        <dbReference type="SAM" id="SignalP"/>
    </source>
</evidence>
<reference evidence="5" key="2">
    <citation type="submission" date="2021-04" db="EMBL/GenBank/DDBJ databases">
        <authorList>
            <person name="Gilroy R."/>
        </authorList>
    </citation>
    <scope>NUCLEOTIDE SEQUENCE</scope>
    <source>
        <strain evidence="5">B5_2728</strain>
    </source>
</reference>
<accession>A0A948T2V4</accession>
<dbReference type="InterPro" id="IPR035328">
    <property type="entry name" value="DUF3048_C"/>
</dbReference>
<protein>
    <submittedName>
        <fullName evidence="5">DUF3048 domain-containing protein</fullName>
    </submittedName>
</protein>
<feature type="compositionally biased region" description="Polar residues" evidence="1">
    <location>
        <begin position="26"/>
        <end position="37"/>
    </location>
</feature>
<dbReference type="Proteomes" id="UP000713596">
    <property type="component" value="Unassembled WGS sequence"/>
</dbReference>
<comment type="caution">
    <text evidence="5">The sequence shown here is derived from an EMBL/GenBank/DDBJ whole genome shotgun (WGS) entry which is preliminary data.</text>
</comment>
<dbReference type="EMBL" id="JAHLFP010000058">
    <property type="protein sequence ID" value="MBU3806577.1"/>
    <property type="molecule type" value="Genomic_DNA"/>
</dbReference>
<feature type="signal peptide" evidence="2">
    <location>
        <begin position="1"/>
        <end position="21"/>
    </location>
</feature>
<dbReference type="AlphaFoldDB" id="A0A948T2V4"/>
<dbReference type="SUPFAM" id="SSF159774">
    <property type="entry name" value="YerB-like"/>
    <property type="match status" value="1"/>
</dbReference>
<dbReference type="InterPro" id="IPR021416">
    <property type="entry name" value="DUF3048_N"/>
</dbReference>
<gene>
    <name evidence="5" type="ORF">H9882_06780</name>
</gene>
<evidence type="ECO:0000259" key="3">
    <source>
        <dbReference type="Pfam" id="PF11258"/>
    </source>
</evidence>
<dbReference type="Pfam" id="PF17479">
    <property type="entry name" value="DUF3048_C"/>
    <property type="match status" value="1"/>
</dbReference>
<feature type="region of interest" description="Disordered" evidence="1">
    <location>
        <begin position="26"/>
        <end position="49"/>
    </location>
</feature>
<evidence type="ECO:0000256" key="1">
    <source>
        <dbReference type="SAM" id="MobiDB-lite"/>
    </source>
</evidence>